<keyword evidence="2 7" id="KW-0698">rRNA processing</keyword>
<dbReference type="Proteomes" id="UP000777784">
    <property type="component" value="Unassembled WGS sequence"/>
</dbReference>
<dbReference type="InterPro" id="IPR011530">
    <property type="entry name" value="rRNA_adenine_dimethylase"/>
</dbReference>
<feature type="binding site" evidence="7 8">
    <location>
        <position position="56"/>
    </location>
    <ligand>
        <name>S-adenosyl-L-methionine</name>
        <dbReference type="ChEBI" id="CHEBI:59789"/>
    </ligand>
</feature>
<dbReference type="GO" id="GO:0005829">
    <property type="term" value="C:cytosol"/>
    <property type="evidence" value="ECO:0007669"/>
    <property type="project" value="TreeGrafter"/>
</dbReference>
<dbReference type="PANTHER" id="PTHR11727:SF7">
    <property type="entry name" value="DIMETHYLADENOSINE TRANSFERASE-RELATED"/>
    <property type="match status" value="1"/>
</dbReference>
<dbReference type="PROSITE" id="PS51689">
    <property type="entry name" value="SAM_RNA_A_N6_MT"/>
    <property type="match status" value="1"/>
</dbReference>
<keyword evidence="1 7" id="KW-0963">Cytoplasm</keyword>
<evidence type="ECO:0000256" key="4">
    <source>
        <dbReference type="ARBA" id="ARBA00022679"/>
    </source>
</evidence>
<dbReference type="SUPFAM" id="SSF53335">
    <property type="entry name" value="S-adenosyl-L-methionine-dependent methyltransferases"/>
    <property type="match status" value="1"/>
</dbReference>
<dbReference type="Pfam" id="PF00398">
    <property type="entry name" value="RrnaAD"/>
    <property type="match status" value="1"/>
</dbReference>
<comment type="caution">
    <text evidence="10">The sequence shown here is derived from an EMBL/GenBank/DDBJ whole genome shotgun (WGS) entry which is preliminary data.</text>
</comment>
<dbReference type="AlphaFoldDB" id="A0A948RTJ6"/>
<organism evidence="10 11">
    <name type="scientific">Eiseniibacteriota bacterium</name>
    <dbReference type="NCBI Taxonomy" id="2212470"/>
    <lineage>
        <taxon>Bacteria</taxon>
        <taxon>Candidatus Eiseniibacteriota</taxon>
    </lineage>
</organism>
<feature type="binding site" evidence="7 8">
    <location>
        <position position="77"/>
    </location>
    <ligand>
        <name>S-adenosyl-L-methionine</name>
        <dbReference type="ChEBI" id="CHEBI:59789"/>
    </ligand>
</feature>
<dbReference type="InterPro" id="IPR029063">
    <property type="entry name" value="SAM-dependent_MTases_sf"/>
</dbReference>
<comment type="function">
    <text evidence="7">Specifically dimethylates two adjacent adenosines (A1518 and A1519) in the loop of a conserved hairpin near the 3'-end of 16S rRNA in the 30S particle. May play a critical role in biogenesis of 30S subunits.</text>
</comment>
<comment type="similarity">
    <text evidence="7">Belongs to the class I-like SAM-binding methyltransferase superfamily. rRNA adenine N(6)-methyltransferase family. RsmA subfamily.</text>
</comment>
<dbReference type="InterPro" id="IPR020596">
    <property type="entry name" value="rRNA_Ade_Mease_Trfase_CS"/>
</dbReference>
<dbReference type="Gene3D" id="3.40.50.150">
    <property type="entry name" value="Vaccinia Virus protein VP39"/>
    <property type="match status" value="1"/>
</dbReference>
<dbReference type="GO" id="GO:0052908">
    <property type="term" value="F:16S rRNA (adenine(1518)-N(6)/adenine(1519)-N(6))-dimethyltransferase activity"/>
    <property type="evidence" value="ECO:0007669"/>
    <property type="project" value="UniProtKB-EC"/>
</dbReference>
<proteinExistence type="inferred from homology"/>
<evidence type="ECO:0000256" key="8">
    <source>
        <dbReference type="PROSITE-ProRule" id="PRU01026"/>
    </source>
</evidence>
<keyword evidence="4 7" id="KW-0808">Transferase</keyword>
<dbReference type="GO" id="GO:0003723">
    <property type="term" value="F:RNA binding"/>
    <property type="evidence" value="ECO:0007669"/>
    <property type="project" value="UniProtKB-UniRule"/>
</dbReference>
<evidence type="ECO:0000256" key="5">
    <source>
        <dbReference type="ARBA" id="ARBA00022691"/>
    </source>
</evidence>
<evidence type="ECO:0000313" key="10">
    <source>
        <dbReference type="EMBL" id="MBU2690753.1"/>
    </source>
</evidence>
<keyword evidence="5 7" id="KW-0949">S-adenosyl-L-methionine</keyword>
<feature type="binding site" evidence="7 8">
    <location>
        <position position="31"/>
    </location>
    <ligand>
        <name>S-adenosyl-L-methionine</name>
        <dbReference type="ChEBI" id="CHEBI:59789"/>
    </ligand>
</feature>
<feature type="domain" description="Ribosomal RNA adenine methylase transferase N-terminal" evidence="9">
    <location>
        <begin position="36"/>
        <end position="212"/>
    </location>
</feature>
<evidence type="ECO:0000256" key="3">
    <source>
        <dbReference type="ARBA" id="ARBA00022603"/>
    </source>
</evidence>
<dbReference type="NCBIfam" id="TIGR00755">
    <property type="entry name" value="ksgA"/>
    <property type="match status" value="1"/>
</dbReference>
<dbReference type="PANTHER" id="PTHR11727">
    <property type="entry name" value="DIMETHYLADENOSINE TRANSFERASE"/>
    <property type="match status" value="1"/>
</dbReference>
<dbReference type="InterPro" id="IPR001737">
    <property type="entry name" value="KsgA/Erm"/>
</dbReference>
<evidence type="ECO:0000256" key="6">
    <source>
        <dbReference type="ARBA" id="ARBA00022884"/>
    </source>
</evidence>
<dbReference type="HAMAP" id="MF_00607">
    <property type="entry name" value="16SrRNA_methyltr_A"/>
    <property type="match status" value="1"/>
</dbReference>
<name>A0A948RTJ6_UNCEI</name>
<dbReference type="InterPro" id="IPR020598">
    <property type="entry name" value="rRNA_Ade_methylase_Trfase_N"/>
</dbReference>
<feature type="binding site" evidence="7 8">
    <location>
        <position position="127"/>
    </location>
    <ligand>
        <name>S-adenosyl-L-methionine</name>
        <dbReference type="ChEBI" id="CHEBI:59789"/>
    </ligand>
</feature>
<evidence type="ECO:0000256" key="1">
    <source>
        <dbReference type="ARBA" id="ARBA00022490"/>
    </source>
</evidence>
<dbReference type="SMART" id="SM00650">
    <property type="entry name" value="rADc"/>
    <property type="match status" value="1"/>
</dbReference>
<comment type="catalytic activity">
    <reaction evidence="7">
        <text>adenosine(1518)/adenosine(1519) in 16S rRNA + 4 S-adenosyl-L-methionine = N(6)-dimethyladenosine(1518)/N(6)-dimethyladenosine(1519) in 16S rRNA + 4 S-adenosyl-L-homocysteine + 4 H(+)</text>
        <dbReference type="Rhea" id="RHEA:19609"/>
        <dbReference type="Rhea" id="RHEA-COMP:10232"/>
        <dbReference type="Rhea" id="RHEA-COMP:10233"/>
        <dbReference type="ChEBI" id="CHEBI:15378"/>
        <dbReference type="ChEBI" id="CHEBI:57856"/>
        <dbReference type="ChEBI" id="CHEBI:59789"/>
        <dbReference type="ChEBI" id="CHEBI:74411"/>
        <dbReference type="ChEBI" id="CHEBI:74493"/>
        <dbReference type="EC" id="2.1.1.182"/>
    </reaction>
</comment>
<dbReference type="Gene3D" id="1.10.8.100">
    <property type="entry name" value="Ribosomal RNA adenine dimethylase-like, domain 2"/>
    <property type="match status" value="1"/>
</dbReference>
<dbReference type="InterPro" id="IPR023165">
    <property type="entry name" value="rRNA_Ade_diMease-like_C"/>
</dbReference>
<dbReference type="CDD" id="cd02440">
    <property type="entry name" value="AdoMet_MTases"/>
    <property type="match status" value="1"/>
</dbReference>
<evidence type="ECO:0000259" key="9">
    <source>
        <dbReference type="SMART" id="SM00650"/>
    </source>
</evidence>
<keyword evidence="3 7" id="KW-0489">Methyltransferase</keyword>
<feature type="binding site" evidence="7 8">
    <location>
        <position position="29"/>
    </location>
    <ligand>
        <name>S-adenosyl-L-methionine</name>
        <dbReference type="ChEBI" id="CHEBI:59789"/>
    </ligand>
</feature>
<gene>
    <name evidence="7 10" type="primary">rsmA</name>
    <name evidence="7" type="synonym">ksgA</name>
    <name evidence="10" type="ORF">KJ970_07470</name>
</gene>
<accession>A0A948RTJ6</accession>
<evidence type="ECO:0000256" key="7">
    <source>
        <dbReference type="HAMAP-Rule" id="MF_00607"/>
    </source>
</evidence>
<protein>
    <recommendedName>
        <fullName evidence="7">Ribosomal RNA small subunit methyltransferase A</fullName>
        <ecNumber evidence="7">2.1.1.182</ecNumber>
    </recommendedName>
    <alternativeName>
        <fullName evidence="7">16S rRNA (adenine(1518)-N(6)/adenine(1519)-N(6))-dimethyltransferase</fullName>
    </alternativeName>
    <alternativeName>
        <fullName evidence="7">16S rRNA dimethyladenosine transferase</fullName>
    </alternativeName>
    <alternativeName>
        <fullName evidence="7">16S rRNA dimethylase</fullName>
    </alternativeName>
    <alternativeName>
        <fullName evidence="7">S-adenosylmethionine-6-N', N'-adenosyl(rRNA) dimethyltransferase</fullName>
    </alternativeName>
</protein>
<evidence type="ECO:0000313" key="11">
    <source>
        <dbReference type="Proteomes" id="UP000777784"/>
    </source>
</evidence>
<comment type="subcellular location">
    <subcellularLocation>
        <location evidence="7">Cytoplasm</location>
    </subcellularLocation>
</comment>
<sequence>MSDAQPAGGSERAWLRHAGIRPKKRLGQNFLINPNFRDRLIAAIGVAEDDAVLEIGPGSGSLTLPLARIAKRVWAVERDKRLYDLLSERSEAELPGAALTMIHEDILAVDPGVLAREAGRPLLLVGNLPYAVTSPILLWMLKHRDSFAGAVIMVQKEYGDRLRATPGGPGSSSLTVWAAYHARVTQEMRVPPTVFWPPPDVDSLLLRLHFHEQPPYPLSDPGWLEQSLRISFGKRRKQLGGCVADALDLSRNEAVELLQKLSIDPARRGETLTLEEHCRLAEAIGRGWPGHLARHGR</sequence>
<dbReference type="PROSITE" id="PS01131">
    <property type="entry name" value="RRNA_A_DIMETH"/>
    <property type="match status" value="1"/>
</dbReference>
<keyword evidence="6 7" id="KW-0694">RNA-binding</keyword>
<dbReference type="EMBL" id="JAHJDP010000035">
    <property type="protein sequence ID" value="MBU2690753.1"/>
    <property type="molecule type" value="Genomic_DNA"/>
</dbReference>
<dbReference type="EC" id="2.1.1.182" evidence="7"/>
<feature type="binding site" evidence="7 8">
    <location>
        <position position="105"/>
    </location>
    <ligand>
        <name>S-adenosyl-L-methionine</name>
        <dbReference type="ChEBI" id="CHEBI:59789"/>
    </ligand>
</feature>
<reference evidence="10" key="1">
    <citation type="submission" date="2021-05" db="EMBL/GenBank/DDBJ databases">
        <title>Energy efficiency and biological interactions define the core microbiome of deep oligotrophic groundwater.</title>
        <authorList>
            <person name="Mehrshad M."/>
            <person name="Lopez-Fernandez M."/>
            <person name="Bell E."/>
            <person name="Bernier-Latmani R."/>
            <person name="Bertilsson S."/>
            <person name="Dopson M."/>
        </authorList>
    </citation>
    <scope>NUCLEOTIDE SEQUENCE</scope>
    <source>
        <strain evidence="10">Modern_marine.mb.64</strain>
    </source>
</reference>
<evidence type="ECO:0000256" key="2">
    <source>
        <dbReference type="ARBA" id="ARBA00022552"/>
    </source>
</evidence>